<feature type="region of interest" description="Disordered" evidence="1">
    <location>
        <begin position="126"/>
        <end position="210"/>
    </location>
</feature>
<dbReference type="RefSeq" id="WP_310902375.1">
    <property type="nucleotide sequence ID" value="NZ_JAMQOS010000010.1"/>
</dbReference>
<reference evidence="2 3" key="1">
    <citation type="submission" date="2022-06" db="EMBL/GenBank/DDBJ databases">
        <title>Halomicroarcula sp. a new haloarchaeum isolate from saline soil.</title>
        <authorList>
            <person name="Strakova D."/>
            <person name="Galisteo C."/>
            <person name="Sanchez-Porro C."/>
            <person name="Ventosa A."/>
        </authorList>
    </citation>
    <scope>NUCLEOTIDE SEQUENCE [LARGE SCALE GENOMIC DNA]</scope>
    <source>
        <strain evidence="2 3">S3CR25-11</strain>
    </source>
</reference>
<keyword evidence="3" id="KW-1185">Reference proteome</keyword>
<protein>
    <recommendedName>
        <fullName evidence="4">C2H2-type domain-containing protein</fullName>
    </recommendedName>
</protein>
<evidence type="ECO:0000256" key="1">
    <source>
        <dbReference type="SAM" id="MobiDB-lite"/>
    </source>
</evidence>
<feature type="region of interest" description="Disordered" evidence="1">
    <location>
        <begin position="1"/>
        <end position="28"/>
    </location>
</feature>
<name>A0ABU2FVB7_9EURY</name>
<feature type="compositionally biased region" description="Basic and acidic residues" evidence="1">
    <location>
        <begin position="151"/>
        <end position="161"/>
    </location>
</feature>
<feature type="compositionally biased region" description="Acidic residues" evidence="1">
    <location>
        <begin position="127"/>
        <end position="150"/>
    </location>
</feature>
<dbReference type="Proteomes" id="UP001268864">
    <property type="component" value="Unassembled WGS sequence"/>
</dbReference>
<organism evidence="2 3">
    <name type="scientific">Haloarcula onubensis</name>
    <dbReference type="NCBI Taxonomy" id="2950539"/>
    <lineage>
        <taxon>Archaea</taxon>
        <taxon>Methanobacteriati</taxon>
        <taxon>Methanobacteriota</taxon>
        <taxon>Stenosarchaea group</taxon>
        <taxon>Halobacteria</taxon>
        <taxon>Halobacteriales</taxon>
        <taxon>Haloarculaceae</taxon>
        <taxon>Haloarcula</taxon>
    </lineage>
</organism>
<proteinExistence type="predicted"/>
<evidence type="ECO:0000313" key="3">
    <source>
        <dbReference type="Proteomes" id="UP001268864"/>
    </source>
</evidence>
<feature type="compositionally biased region" description="Acidic residues" evidence="1">
    <location>
        <begin position="195"/>
        <end position="208"/>
    </location>
</feature>
<feature type="compositionally biased region" description="Polar residues" evidence="1">
    <location>
        <begin position="9"/>
        <end position="26"/>
    </location>
</feature>
<dbReference type="EMBL" id="JAMQOS010000010">
    <property type="protein sequence ID" value="MDS0284709.1"/>
    <property type="molecule type" value="Genomic_DNA"/>
</dbReference>
<evidence type="ECO:0008006" key="4">
    <source>
        <dbReference type="Google" id="ProtNLM"/>
    </source>
</evidence>
<sequence>MSLPERFTVASSDRQRQSTPKMSVYSTGGGHLNAAAVRQLWDGDVEAFIIGSDPESCEIAFVEADPEHDRSYAFSSDENGAGGDVTIAPALKELGIDKDDIEETQRFDLEQDGDVVLADISALLEQTGDESVSDDDVEDDSEYVTEDEVQETVREGIEEANRQANRRRGQPADEGQSSEGDESEKSEKETNDATDSVESEVDIDDDLERDQKVRQWLDSQLETGQTLETDATTIAEAIDEDGRGIPPSLKRLDGYVVESEQRDPPTPNLWRIHREEEDGEDADDLVLEDVERASKDEARFWCGRCGKGPFQTDGQVEGHHNRNGHQGDYVVRAVQPTDNELLDEPGSPDTGDGPLKERLIEMLDLETPESRWFKTADFAIGLDERGNDVQEVLEELTPEDGYRVERHDRLWCIDPVDTGGDA</sequence>
<evidence type="ECO:0000313" key="2">
    <source>
        <dbReference type="EMBL" id="MDS0284709.1"/>
    </source>
</evidence>
<comment type="caution">
    <text evidence="2">The sequence shown here is derived from an EMBL/GenBank/DDBJ whole genome shotgun (WGS) entry which is preliminary data.</text>
</comment>
<gene>
    <name evidence="2" type="ORF">NDI86_21645</name>
</gene>
<accession>A0ABU2FVB7</accession>